<dbReference type="AlphaFoldDB" id="A0A9D1W9A6"/>
<gene>
    <name evidence="1" type="ORF">H9853_07285</name>
</gene>
<evidence type="ECO:0000313" key="1">
    <source>
        <dbReference type="EMBL" id="HIX54813.1"/>
    </source>
</evidence>
<dbReference type="EMBL" id="DXEZ01000204">
    <property type="protein sequence ID" value="HIX54813.1"/>
    <property type="molecule type" value="Genomic_DNA"/>
</dbReference>
<accession>A0A9D1W9A6</accession>
<organism evidence="1 2">
    <name type="scientific">Candidatus Sphingobacterium stercoripullorum</name>
    <dbReference type="NCBI Taxonomy" id="2838759"/>
    <lineage>
        <taxon>Bacteria</taxon>
        <taxon>Pseudomonadati</taxon>
        <taxon>Bacteroidota</taxon>
        <taxon>Sphingobacteriia</taxon>
        <taxon>Sphingobacteriales</taxon>
        <taxon>Sphingobacteriaceae</taxon>
        <taxon>Sphingobacterium</taxon>
    </lineage>
</organism>
<name>A0A9D1W9A6_9SPHI</name>
<reference evidence="1" key="1">
    <citation type="journal article" date="2021" name="PeerJ">
        <title>Extensive microbial diversity within the chicken gut microbiome revealed by metagenomics and culture.</title>
        <authorList>
            <person name="Gilroy R."/>
            <person name="Ravi A."/>
            <person name="Getino M."/>
            <person name="Pursley I."/>
            <person name="Horton D.L."/>
            <person name="Alikhan N.F."/>
            <person name="Baker D."/>
            <person name="Gharbi K."/>
            <person name="Hall N."/>
            <person name="Watson M."/>
            <person name="Adriaenssens E.M."/>
            <person name="Foster-Nyarko E."/>
            <person name="Jarju S."/>
            <person name="Secka A."/>
            <person name="Antonio M."/>
            <person name="Oren A."/>
            <person name="Chaudhuri R.R."/>
            <person name="La Ragione R."/>
            <person name="Hildebrand F."/>
            <person name="Pallen M.J."/>
        </authorList>
    </citation>
    <scope>NUCLEOTIDE SEQUENCE</scope>
    <source>
        <strain evidence="1">1719</strain>
    </source>
</reference>
<reference evidence="1" key="2">
    <citation type="submission" date="2021-04" db="EMBL/GenBank/DDBJ databases">
        <authorList>
            <person name="Gilroy R."/>
        </authorList>
    </citation>
    <scope>NUCLEOTIDE SEQUENCE</scope>
    <source>
        <strain evidence="1">1719</strain>
    </source>
</reference>
<proteinExistence type="predicted"/>
<dbReference type="Proteomes" id="UP000824156">
    <property type="component" value="Unassembled WGS sequence"/>
</dbReference>
<protein>
    <submittedName>
        <fullName evidence="1">Uncharacterized protein</fullName>
    </submittedName>
</protein>
<comment type="caution">
    <text evidence="1">The sequence shown here is derived from an EMBL/GenBank/DDBJ whole genome shotgun (WGS) entry which is preliminary data.</text>
</comment>
<sequence length="403" mass="48188">MKKSFNKAHALHSLYEEMNEIKGSLDVHNTPDRQREFLNVFFESVIGHDAMPEDMVSKLNSLMEELFLVLDWAWLEYYGILEKHKKKSSKKVDPNAPLIIDVTIDFRTGHLEHYKWIKERRARYKGHINFLTQEEVESPTKVFSTFYKYRNITDWKQILERWVTYAIDDKTNIVDDHFSPAYITYMDFVQLQKLIEYYWVKHEQETNTWPRGQKPWPTIKGNYPIFSTIDFVSNPFSEIRDMFQGTSLKKYKKLLNQWFKAVIDPRNTWKGAPAELLDLYKKIGVMIECCWIIKELGTYCPENWNDAPSPSKNTTSKDVGENYPFKIKELWDKPEDFLAKFYSRRNIEGYFRLMYNCLYHAFSKKHQDLYSDEEIIDFKNDLTLLVEAAYLIQKRKYTPKPKI</sequence>
<evidence type="ECO:0000313" key="2">
    <source>
        <dbReference type="Proteomes" id="UP000824156"/>
    </source>
</evidence>